<keyword evidence="8" id="KW-0915">Sodium</keyword>
<feature type="domain" description="Sodium/calcium exchanger membrane region" evidence="13">
    <location>
        <begin position="106"/>
        <end position="250"/>
    </location>
</feature>
<sequence length="578" mass="63245">MGTSVFMSKRKNYVVFLNISFVIALFAFTISYFYSQEFLVLNSTQIFKSSSKQGCNGLQALEDYKAKCFYLKSKNNPCVEQGYIDYLYLFYCKFGTFPLLGYSLLFLWLLVLFYVLGNTASEYFCSSLESLSGFFKLSPTIAGVTLLSLGNGAPDVFSSLVSFMGGGTCEIGLNTVLGGASFVSCVVVGVMSISVRRRCVRVNKSDLVRDIFFFLLVLLCLTVILVQKEIDLWGALSFFSIYIAYVIVVYVLHIRSKNVGKDSEIGADLSHHGNDLTIPILQNMEKGVLNSVEEAIDEVGQVKRRWFCLGSSRYSSASCGIFLSILEMPLYLPRRLTIPVVSEERWSKGYAVASVTLAPLLLSTLGSSQIENSETLRLVIYGVGLLFGIGFGVVSCLTTEKSSPPKSCIFPWLAGGFLMSVTWSYITAQELVGLLVSLAHMFGVNPSILGLTVLAWGNSLGDLVTNLTMALNGGAEGAQIAFAGCYAGPIFNTLFGLGLSLVWYCWSKYPSSVAIPRDPYLFQTLGFLAAALLWSLLILPRRDMKLEGAFGGGLLVIYIVSISWSVIQALGSSQLDAY</sequence>
<keyword evidence="2" id="KW-0813">Transport</keyword>
<evidence type="ECO:0000256" key="2">
    <source>
        <dbReference type="ARBA" id="ARBA00022448"/>
    </source>
</evidence>
<dbReference type="AlphaFoldDB" id="A0A2P5EKA4"/>
<evidence type="ECO:0000256" key="11">
    <source>
        <dbReference type="ARBA" id="ARBA00038187"/>
    </source>
</evidence>
<keyword evidence="15" id="KW-1185">Reference proteome</keyword>
<keyword evidence="10" id="KW-0406">Ion transport</keyword>
<dbReference type="GO" id="GO:0006814">
    <property type="term" value="P:sodium ion transport"/>
    <property type="evidence" value="ECO:0007669"/>
    <property type="project" value="UniProtKB-KW"/>
</dbReference>
<evidence type="ECO:0000256" key="1">
    <source>
        <dbReference type="ARBA" id="ARBA00004141"/>
    </source>
</evidence>
<dbReference type="GO" id="GO:0006813">
    <property type="term" value="P:potassium ion transport"/>
    <property type="evidence" value="ECO:0007669"/>
    <property type="project" value="UniProtKB-KW"/>
</dbReference>
<keyword evidence="6" id="KW-0630">Potassium</keyword>
<dbReference type="InterPro" id="IPR051359">
    <property type="entry name" value="CaCA_antiporter"/>
</dbReference>
<keyword evidence="9 12" id="KW-0472">Membrane</keyword>
<feature type="transmembrane region" description="Helical" evidence="12">
    <location>
        <begin position="99"/>
        <end position="121"/>
    </location>
</feature>
<dbReference type="GO" id="GO:0016020">
    <property type="term" value="C:membrane"/>
    <property type="evidence" value="ECO:0007669"/>
    <property type="project" value="UniProtKB-SubCell"/>
</dbReference>
<feature type="transmembrane region" description="Helical" evidence="12">
    <location>
        <begin position="546"/>
        <end position="567"/>
    </location>
</feature>
<dbReference type="OrthoDB" id="407410at2759"/>
<accession>A0A2P5EKA4</accession>
<feature type="transmembrane region" description="Helical" evidence="12">
    <location>
        <begin position="12"/>
        <end position="34"/>
    </location>
</feature>
<dbReference type="InParanoid" id="A0A2P5EKA4"/>
<evidence type="ECO:0000313" key="14">
    <source>
        <dbReference type="EMBL" id="PON85971.1"/>
    </source>
</evidence>
<keyword evidence="4" id="KW-0633">Potassium transport</keyword>
<dbReference type="InterPro" id="IPR004837">
    <property type="entry name" value="NaCa_Exmemb"/>
</dbReference>
<comment type="subcellular location">
    <subcellularLocation>
        <location evidence="1">Membrane</location>
        <topology evidence="1">Multi-pass membrane protein</topology>
    </subcellularLocation>
</comment>
<comment type="caution">
    <text evidence="14">The sequence shown here is derived from an EMBL/GenBank/DDBJ whole genome shotgun (WGS) entry which is preliminary data.</text>
</comment>
<feature type="transmembrane region" description="Helical" evidence="12">
    <location>
        <begin position="171"/>
        <end position="195"/>
    </location>
</feature>
<evidence type="ECO:0000256" key="5">
    <source>
        <dbReference type="ARBA" id="ARBA00022692"/>
    </source>
</evidence>
<organism evidence="14 15">
    <name type="scientific">Trema orientale</name>
    <name type="common">Charcoal tree</name>
    <name type="synonym">Celtis orientalis</name>
    <dbReference type="NCBI Taxonomy" id="63057"/>
    <lineage>
        <taxon>Eukaryota</taxon>
        <taxon>Viridiplantae</taxon>
        <taxon>Streptophyta</taxon>
        <taxon>Embryophyta</taxon>
        <taxon>Tracheophyta</taxon>
        <taxon>Spermatophyta</taxon>
        <taxon>Magnoliopsida</taxon>
        <taxon>eudicotyledons</taxon>
        <taxon>Gunneridae</taxon>
        <taxon>Pentapetalae</taxon>
        <taxon>rosids</taxon>
        <taxon>fabids</taxon>
        <taxon>Rosales</taxon>
        <taxon>Cannabaceae</taxon>
        <taxon>Trema</taxon>
    </lineage>
</organism>
<evidence type="ECO:0000256" key="8">
    <source>
        <dbReference type="ARBA" id="ARBA00023053"/>
    </source>
</evidence>
<comment type="similarity">
    <text evidence="11">Belongs to the Ca(2+):cation antiporter (CaCA) (TC 2.A.19) family. Cation/calcium exchanger (CCX) subfamily.</text>
</comment>
<evidence type="ECO:0000256" key="9">
    <source>
        <dbReference type="ARBA" id="ARBA00023136"/>
    </source>
</evidence>
<evidence type="ECO:0000256" key="3">
    <source>
        <dbReference type="ARBA" id="ARBA00022449"/>
    </source>
</evidence>
<feature type="transmembrane region" description="Helical" evidence="12">
    <location>
        <begin position="432"/>
        <end position="457"/>
    </location>
</feature>
<evidence type="ECO:0000313" key="15">
    <source>
        <dbReference type="Proteomes" id="UP000237000"/>
    </source>
</evidence>
<evidence type="ECO:0000256" key="10">
    <source>
        <dbReference type="ARBA" id="ARBA00023201"/>
    </source>
</evidence>
<dbReference type="Gene3D" id="1.20.1420.30">
    <property type="entry name" value="NCX, central ion-binding region"/>
    <property type="match status" value="2"/>
</dbReference>
<protein>
    <submittedName>
        <fullName evidence="14">Sodium/calcium exchanger membrane region</fullName>
    </submittedName>
</protein>
<gene>
    <name evidence="14" type="ORF">TorRG33x02_182690</name>
</gene>
<keyword evidence="3" id="KW-0050">Antiport</keyword>
<keyword evidence="5 12" id="KW-0812">Transmembrane</keyword>
<dbReference type="GO" id="GO:0008324">
    <property type="term" value="F:monoatomic cation transmembrane transporter activity"/>
    <property type="evidence" value="ECO:0007669"/>
    <property type="project" value="TreeGrafter"/>
</dbReference>
<evidence type="ECO:0000259" key="13">
    <source>
        <dbReference type="Pfam" id="PF01699"/>
    </source>
</evidence>
<feature type="transmembrane region" description="Helical" evidence="12">
    <location>
        <begin position="409"/>
        <end position="426"/>
    </location>
</feature>
<evidence type="ECO:0000256" key="6">
    <source>
        <dbReference type="ARBA" id="ARBA00022958"/>
    </source>
</evidence>
<proteinExistence type="inferred from homology"/>
<dbReference type="Proteomes" id="UP000237000">
    <property type="component" value="Unassembled WGS sequence"/>
</dbReference>
<evidence type="ECO:0000256" key="4">
    <source>
        <dbReference type="ARBA" id="ARBA00022538"/>
    </source>
</evidence>
<dbReference type="GO" id="GO:0015297">
    <property type="term" value="F:antiporter activity"/>
    <property type="evidence" value="ECO:0007669"/>
    <property type="project" value="UniProtKB-KW"/>
</dbReference>
<feature type="transmembrane region" description="Helical" evidence="12">
    <location>
        <begin position="478"/>
        <end position="504"/>
    </location>
</feature>
<dbReference type="Pfam" id="PF01699">
    <property type="entry name" value="Na_Ca_ex"/>
    <property type="match status" value="2"/>
</dbReference>
<dbReference type="STRING" id="63057.A0A2P5EKA4"/>
<feature type="transmembrane region" description="Helical" evidence="12">
    <location>
        <begin position="232"/>
        <end position="252"/>
    </location>
</feature>
<feature type="domain" description="Sodium/calcium exchanger membrane region" evidence="13">
    <location>
        <begin position="413"/>
        <end position="565"/>
    </location>
</feature>
<reference evidence="15" key="1">
    <citation type="submission" date="2016-06" db="EMBL/GenBank/DDBJ databases">
        <title>Parallel loss of symbiosis genes in relatives of nitrogen-fixing non-legume Parasponia.</title>
        <authorList>
            <person name="Van Velzen R."/>
            <person name="Holmer R."/>
            <person name="Bu F."/>
            <person name="Rutten L."/>
            <person name="Van Zeijl A."/>
            <person name="Liu W."/>
            <person name="Santuari L."/>
            <person name="Cao Q."/>
            <person name="Sharma T."/>
            <person name="Shen D."/>
            <person name="Roswanjaya Y."/>
            <person name="Wardhani T."/>
            <person name="Kalhor M.S."/>
            <person name="Jansen J."/>
            <person name="Van den Hoogen J."/>
            <person name="Gungor B."/>
            <person name="Hartog M."/>
            <person name="Hontelez J."/>
            <person name="Verver J."/>
            <person name="Yang W.-C."/>
            <person name="Schijlen E."/>
            <person name="Repin R."/>
            <person name="Schilthuizen M."/>
            <person name="Schranz E."/>
            <person name="Heidstra R."/>
            <person name="Miyata K."/>
            <person name="Fedorova E."/>
            <person name="Kohlen W."/>
            <person name="Bisseling T."/>
            <person name="Smit S."/>
            <person name="Geurts R."/>
        </authorList>
    </citation>
    <scope>NUCLEOTIDE SEQUENCE [LARGE SCALE GENOMIC DNA]</scope>
    <source>
        <strain evidence="15">cv. RG33-2</strain>
    </source>
</reference>
<dbReference type="InterPro" id="IPR044880">
    <property type="entry name" value="NCX_ion-bd_dom_sf"/>
</dbReference>
<name>A0A2P5EKA4_TREOI</name>
<feature type="transmembrane region" description="Helical" evidence="12">
    <location>
        <begin position="520"/>
        <end position="539"/>
    </location>
</feature>
<dbReference type="FunCoup" id="A0A2P5EKA4">
    <property type="interactions" value="403"/>
</dbReference>
<evidence type="ECO:0000256" key="7">
    <source>
        <dbReference type="ARBA" id="ARBA00022989"/>
    </source>
</evidence>
<keyword evidence="10" id="KW-0739">Sodium transport</keyword>
<keyword evidence="7 12" id="KW-1133">Transmembrane helix</keyword>
<evidence type="ECO:0000256" key="12">
    <source>
        <dbReference type="SAM" id="Phobius"/>
    </source>
</evidence>
<dbReference type="EMBL" id="JXTC01000139">
    <property type="protein sequence ID" value="PON85971.1"/>
    <property type="molecule type" value="Genomic_DNA"/>
</dbReference>
<feature type="transmembrane region" description="Helical" evidence="12">
    <location>
        <begin position="349"/>
        <end position="366"/>
    </location>
</feature>
<dbReference type="PANTHER" id="PTHR12266">
    <property type="entry name" value="NA+/CA2+ K+ INDEPENDENT EXCHANGER"/>
    <property type="match status" value="1"/>
</dbReference>
<feature type="transmembrane region" description="Helical" evidence="12">
    <location>
        <begin position="133"/>
        <end position="151"/>
    </location>
</feature>
<feature type="transmembrane region" description="Helical" evidence="12">
    <location>
        <begin position="207"/>
        <end position="226"/>
    </location>
</feature>
<feature type="transmembrane region" description="Helical" evidence="12">
    <location>
        <begin position="378"/>
        <end position="397"/>
    </location>
</feature>
<dbReference type="PANTHER" id="PTHR12266:SF18">
    <property type="entry name" value="CATION_CALCIUM EXCHANGER 2"/>
    <property type="match status" value="1"/>
</dbReference>